<organism evidence="1">
    <name type="scientific">freshwater metagenome</name>
    <dbReference type="NCBI Taxonomy" id="449393"/>
    <lineage>
        <taxon>unclassified sequences</taxon>
        <taxon>metagenomes</taxon>
        <taxon>ecological metagenomes</taxon>
    </lineage>
</organism>
<evidence type="ECO:0000313" key="1">
    <source>
        <dbReference type="EMBL" id="CAB4721966.1"/>
    </source>
</evidence>
<name>A0A6J6RFZ9_9ZZZZ</name>
<dbReference type="AlphaFoldDB" id="A0A6J6RFZ9"/>
<gene>
    <name evidence="1" type="ORF">UFOPK2715_00502</name>
</gene>
<protein>
    <submittedName>
        <fullName evidence="1">Unannotated protein</fullName>
    </submittedName>
</protein>
<dbReference type="EMBL" id="CAEZYN010000034">
    <property type="protein sequence ID" value="CAB4721966.1"/>
    <property type="molecule type" value="Genomic_DNA"/>
</dbReference>
<reference evidence="1" key="1">
    <citation type="submission" date="2020-05" db="EMBL/GenBank/DDBJ databases">
        <authorList>
            <person name="Chiriac C."/>
            <person name="Salcher M."/>
            <person name="Ghai R."/>
            <person name="Kavagutti S V."/>
        </authorList>
    </citation>
    <scope>NUCLEOTIDE SEQUENCE</scope>
</reference>
<sequence>MIIISLVFEKIYEKLSEVKNPSVVVDAITITTSSSPIIAVSQLLRTCTALGKIDIVRSSP</sequence>
<accession>A0A6J6RFZ9</accession>
<proteinExistence type="predicted"/>